<evidence type="ECO:0000313" key="5">
    <source>
        <dbReference type="Proteomes" id="UP000886878"/>
    </source>
</evidence>
<keyword evidence="2 4" id="KW-0012">Acyltransferase</keyword>
<organism evidence="4 5">
    <name type="scientific">Candidatus Limosilactobacillus merdipullorum</name>
    <dbReference type="NCBI Taxonomy" id="2838653"/>
    <lineage>
        <taxon>Bacteria</taxon>
        <taxon>Bacillati</taxon>
        <taxon>Bacillota</taxon>
        <taxon>Bacilli</taxon>
        <taxon>Lactobacillales</taxon>
        <taxon>Lactobacillaceae</taxon>
        <taxon>Limosilactobacillus</taxon>
    </lineage>
</organism>
<dbReference type="SUPFAM" id="SSF69593">
    <property type="entry name" value="Glycerol-3-phosphate (1)-acyltransferase"/>
    <property type="match status" value="1"/>
</dbReference>
<keyword evidence="1" id="KW-0808">Transferase</keyword>
<protein>
    <submittedName>
        <fullName evidence="4">1-acyl-sn-glycerol-3-phosphate acyltransferase</fullName>
    </submittedName>
</protein>
<sequence length="211" mass="24293">MYRFLIHLVNPILTLINGRAQIVHKDRLPKGNYILVAPHRTWMDPVLLAIAAYPKEFSFMAKEELFGNKFTNWFLRKLHAFPVNRKHPGMSAIKKPINLLKKSDLSTIIFPSGSRYSSKLKGGALLIAKLANVPLVPAVYQGPLSLGALWTRKKRRIAFGEPITIERHKRLDDDYQHQLEEQLQQAFDDLDHELDPSFKYVIPPKPKDDDF</sequence>
<reference evidence="4" key="2">
    <citation type="submission" date="2021-04" db="EMBL/GenBank/DDBJ databases">
        <authorList>
            <person name="Gilroy R."/>
        </authorList>
    </citation>
    <scope>NUCLEOTIDE SEQUENCE</scope>
    <source>
        <strain evidence="4">ChiHejej3B27-2180</strain>
    </source>
</reference>
<feature type="domain" description="Phospholipid/glycerol acyltransferase" evidence="3">
    <location>
        <begin position="33"/>
        <end position="143"/>
    </location>
</feature>
<proteinExistence type="predicted"/>
<dbReference type="PANTHER" id="PTHR10434:SF40">
    <property type="entry name" value="1-ACYL-SN-GLYCEROL-3-PHOSPHATE ACYLTRANSFERASE"/>
    <property type="match status" value="1"/>
</dbReference>
<gene>
    <name evidence="4" type="ORF">H9876_01800</name>
</gene>
<name>A0A9D1QQ12_9LACO</name>
<dbReference type="GO" id="GO:0003841">
    <property type="term" value="F:1-acylglycerol-3-phosphate O-acyltransferase activity"/>
    <property type="evidence" value="ECO:0007669"/>
    <property type="project" value="TreeGrafter"/>
</dbReference>
<dbReference type="EMBL" id="DXGK01000031">
    <property type="protein sequence ID" value="HIW70105.1"/>
    <property type="molecule type" value="Genomic_DNA"/>
</dbReference>
<dbReference type="CDD" id="cd07989">
    <property type="entry name" value="LPLAT_AGPAT-like"/>
    <property type="match status" value="1"/>
</dbReference>
<dbReference type="InterPro" id="IPR002123">
    <property type="entry name" value="Plipid/glycerol_acylTrfase"/>
</dbReference>
<evidence type="ECO:0000256" key="1">
    <source>
        <dbReference type="ARBA" id="ARBA00022679"/>
    </source>
</evidence>
<accession>A0A9D1QQ12</accession>
<reference evidence="4" key="1">
    <citation type="journal article" date="2021" name="PeerJ">
        <title>Extensive microbial diversity within the chicken gut microbiome revealed by metagenomics and culture.</title>
        <authorList>
            <person name="Gilroy R."/>
            <person name="Ravi A."/>
            <person name="Getino M."/>
            <person name="Pursley I."/>
            <person name="Horton D.L."/>
            <person name="Alikhan N.F."/>
            <person name="Baker D."/>
            <person name="Gharbi K."/>
            <person name="Hall N."/>
            <person name="Watson M."/>
            <person name="Adriaenssens E.M."/>
            <person name="Foster-Nyarko E."/>
            <person name="Jarju S."/>
            <person name="Secka A."/>
            <person name="Antonio M."/>
            <person name="Oren A."/>
            <person name="Chaudhuri R.R."/>
            <person name="La Ragione R."/>
            <person name="Hildebrand F."/>
            <person name="Pallen M.J."/>
        </authorList>
    </citation>
    <scope>NUCLEOTIDE SEQUENCE</scope>
    <source>
        <strain evidence="4">ChiHejej3B27-2180</strain>
    </source>
</reference>
<dbReference type="GO" id="GO:0006654">
    <property type="term" value="P:phosphatidic acid biosynthetic process"/>
    <property type="evidence" value="ECO:0007669"/>
    <property type="project" value="TreeGrafter"/>
</dbReference>
<dbReference type="PANTHER" id="PTHR10434">
    <property type="entry name" value="1-ACYL-SN-GLYCEROL-3-PHOSPHATE ACYLTRANSFERASE"/>
    <property type="match status" value="1"/>
</dbReference>
<comment type="caution">
    <text evidence="4">The sequence shown here is derived from an EMBL/GenBank/DDBJ whole genome shotgun (WGS) entry which is preliminary data.</text>
</comment>
<dbReference type="AlphaFoldDB" id="A0A9D1QQ12"/>
<dbReference type="Pfam" id="PF01553">
    <property type="entry name" value="Acyltransferase"/>
    <property type="match status" value="1"/>
</dbReference>
<evidence type="ECO:0000259" key="3">
    <source>
        <dbReference type="SMART" id="SM00563"/>
    </source>
</evidence>
<dbReference type="SMART" id="SM00563">
    <property type="entry name" value="PlsC"/>
    <property type="match status" value="1"/>
</dbReference>
<evidence type="ECO:0000256" key="2">
    <source>
        <dbReference type="ARBA" id="ARBA00023315"/>
    </source>
</evidence>
<evidence type="ECO:0000313" key="4">
    <source>
        <dbReference type="EMBL" id="HIW70105.1"/>
    </source>
</evidence>
<dbReference type="Proteomes" id="UP000886878">
    <property type="component" value="Unassembled WGS sequence"/>
</dbReference>